<keyword evidence="5 11" id="KW-0444">Lipid biosynthesis</keyword>
<comment type="pathway">
    <text evidence="11">Bacterial outer membrane biogenesis; LPS lipid A biosynthesis.</text>
</comment>
<dbReference type="GO" id="GO:0016020">
    <property type="term" value="C:membrane"/>
    <property type="evidence" value="ECO:0007669"/>
    <property type="project" value="GOC"/>
</dbReference>
<evidence type="ECO:0000256" key="1">
    <source>
        <dbReference type="ARBA" id="ARBA00002056"/>
    </source>
</evidence>
<comment type="catalytic activity">
    <reaction evidence="10 11">
        <text>a lipid X + a UDP-2-N,3-O-bis[(3R)-3-hydroxyacyl]-alpha-D-glucosamine = a lipid A disaccharide + UDP + H(+)</text>
        <dbReference type="Rhea" id="RHEA:67828"/>
        <dbReference type="ChEBI" id="CHEBI:15378"/>
        <dbReference type="ChEBI" id="CHEBI:58223"/>
        <dbReference type="ChEBI" id="CHEBI:137748"/>
        <dbReference type="ChEBI" id="CHEBI:176338"/>
        <dbReference type="ChEBI" id="CHEBI:176343"/>
        <dbReference type="EC" id="2.4.1.182"/>
    </reaction>
</comment>
<dbReference type="OrthoDB" id="9801642at2"/>
<accession>A0A5P1R8V1</accession>
<evidence type="ECO:0000256" key="4">
    <source>
        <dbReference type="ARBA" id="ARBA00020902"/>
    </source>
</evidence>
<evidence type="ECO:0000313" key="13">
    <source>
        <dbReference type="Proteomes" id="UP000324760"/>
    </source>
</evidence>
<dbReference type="EC" id="2.4.1.182" evidence="3 11"/>
<reference evidence="12 13" key="1">
    <citation type="journal article" date="2019" name="Biochem. Eng. J.">
        <title>Metabolic engineering of the marine bacteria Neptunomonas concharum for the production of acetoin and meso-2,3-butanediol from acetate.</title>
        <authorList>
            <person name="Li W."/>
            <person name="Pu N."/>
            <person name="Liu C.-X."/>
            <person name="Yuan Q.-P."/>
            <person name="Li Z.-J."/>
        </authorList>
    </citation>
    <scope>NUCLEOTIDE SEQUENCE [LARGE SCALE GENOMIC DNA]</scope>
    <source>
        <strain evidence="12 13">JCM17730</strain>
    </source>
</reference>
<dbReference type="Gene3D" id="3.40.50.2000">
    <property type="entry name" value="Glycogen Phosphorylase B"/>
    <property type="match status" value="2"/>
</dbReference>
<dbReference type="HAMAP" id="MF_00392">
    <property type="entry name" value="LpxB"/>
    <property type="match status" value="1"/>
</dbReference>
<dbReference type="AlphaFoldDB" id="A0A5P1R8V1"/>
<dbReference type="EMBL" id="CP043869">
    <property type="protein sequence ID" value="QEQ95726.1"/>
    <property type="molecule type" value="Genomic_DNA"/>
</dbReference>
<dbReference type="GO" id="GO:0009245">
    <property type="term" value="P:lipid A biosynthetic process"/>
    <property type="evidence" value="ECO:0007669"/>
    <property type="project" value="UniProtKB-UniRule"/>
</dbReference>
<sequence length="384" mass="42797">MAKLRIAMIAGESSGDILGSGLIKALKRHFPDAQFEGIGGDLMCAEGFKSYVPMETLSVMGLVEVLGRLPELLKLRKKLIQDFLKAPPDIFIGIDAPDFNLHIERSLKAADILTVHYVSPSVWAWKRKRIYTIKESVDLLLALFPFEPDCYQATGQRVVFVGHPLADTVLQEQSALTQVRLQGRTEGKYPVVALLPGSRSAEIKYLAKPFLEASRLLKKQYPDIEFILPAANQKRYDVLKKLIDQKYGDLDIRLTLKHSREALAIADVVLIASGTATLEATLLKKPMVVAYKMSPLTYAIYSRMLKTPYVSLPNILAGEALVPEILQGDVTATKLAQEVEHILEDKVYQQTLTLRFEDIFNEVCKNADECAATAVKALLDERVK</sequence>
<keyword evidence="7 11" id="KW-0328">Glycosyltransferase</keyword>
<dbReference type="GO" id="GO:0005543">
    <property type="term" value="F:phospholipid binding"/>
    <property type="evidence" value="ECO:0007669"/>
    <property type="project" value="TreeGrafter"/>
</dbReference>
<dbReference type="Proteomes" id="UP000324760">
    <property type="component" value="Chromosome"/>
</dbReference>
<gene>
    <name evidence="11 12" type="primary">lpxB</name>
    <name evidence="12" type="ORF">F0U83_02820</name>
</gene>
<evidence type="ECO:0000256" key="6">
    <source>
        <dbReference type="ARBA" id="ARBA00022556"/>
    </source>
</evidence>
<keyword evidence="8 11" id="KW-0808">Transferase</keyword>
<dbReference type="GO" id="GO:0008915">
    <property type="term" value="F:lipid-A-disaccharide synthase activity"/>
    <property type="evidence" value="ECO:0007669"/>
    <property type="project" value="UniProtKB-UniRule"/>
</dbReference>
<dbReference type="PANTHER" id="PTHR30372">
    <property type="entry name" value="LIPID-A-DISACCHARIDE SYNTHASE"/>
    <property type="match status" value="1"/>
</dbReference>
<evidence type="ECO:0000256" key="9">
    <source>
        <dbReference type="ARBA" id="ARBA00023098"/>
    </source>
</evidence>
<dbReference type="RefSeq" id="WP_138986430.1">
    <property type="nucleotide sequence ID" value="NZ_CP043869.1"/>
</dbReference>
<evidence type="ECO:0000256" key="7">
    <source>
        <dbReference type="ARBA" id="ARBA00022676"/>
    </source>
</evidence>
<dbReference type="UniPathway" id="UPA00973"/>
<proteinExistence type="inferred from homology"/>
<evidence type="ECO:0000256" key="5">
    <source>
        <dbReference type="ARBA" id="ARBA00022516"/>
    </source>
</evidence>
<keyword evidence="9 11" id="KW-0443">Lipid metabolism</keyword>
<dbReference type="Pfam" id="PF02684">
    <property type="entry name" value="LpxB"/>
    <property type="match status" value="1"/>
</dbReference>
<dbReference type="NCBIfam" id="TIGR00215">
    <property type="entry name" value="lpxB"/>
    <property type="match status" value="1"/>
</dbReference>
<comment type="similarity">
    <text evidence="2 11">Belongs to the LpxB family.</text>
</comment>
<comment type="function">
    <text evidence="1 11">Condensation of UDP-2,3-diacylglucosamine and 2,3-diacylglucosamine-1-phosphate to form lipid A disaccharide, a precursor of lipid A, a phosphorylated glycolipid that anchors the lipopolysaccharide to the outer membrane of the cell.</text>
</comment>
<evidence type="ECO:0000256" key="3">
    <source>
        <dbReference type="ARBA" id="ARBA00012687"/>
    </source>
</evidence>
<dbReference type="SUPFAM" id="SSF53756">
    <property type="entry name" value="UDP-Glycosyltransferase/glycogen phosphorylase"/>
    <property type="match status" value="1"/>
</dbReference>
<organism evidence="12 13">
    <name type="scientific">Neptunomonas concharum</name>
    <dbReference type="NCBI Taxonomy" id="1031538"/>
    <lineage>
        <taxon>Bacteria</taxon>
        <taxon>Pseudomonadati</taxon>
        <taxon>Pseudomonadota</taxon>
        <taxon>Gammaproteobacteria</taxon>
        <taxon>Oceanospirillales</taxon>
        <taxon>Oceanospirillaceae</taxon>
        <taxon>Neptunomonas</taxon>
    </lineage>
</organism>
<protein>
    <recommendedName>
        <fullName evidence="4 11">Lipid-A-disaccharide synthase</fullName>
        <ecNumber evidence="3 11">2.4.1.182</ecNumber>
    </recommendedName>
</protein>
<name>A0A5P1R8V1_9GAMM</name>
<evidence type="ECO:0000256" key="10">
    <source>
        <dbReference type="ARBA" id="ARBA00048975"/>
    </source>
</evidence>
<keyword evidence="6 11" id="KW-0441">Lipid A biosynthesis</keyword>
<dbReference type="PANTHER" id="PTHR30372:SF4">
    <property type="entry name" value="LIPID-A-DISACCHARIDE SYNTHASE, MITOCHONDRIAL-RELATED"/>
    <property type="match status" value="1"/>
</dbReference>
<evidence type="ECO:0000313" key="12">
    <source>
        <dbReference type="EMBL" id="QEQ95726.1"/>
    </source>
</evidence>
<evidence type="ECO:0000256" key="8">
    <source>
        <dbReference type="ARBA" id="ARBA00022679"/>
    </source>
</evidence>
<evidence type="ECO:0000256" key="2">
    <source>
        <dbReference type="ARBA" id="ARBA00007868"/>
    </source>
</evidence>
<dbReference type="InterPro" id="IPR003835">
    <property type="entry name" value="Glyco_trans_19"/>
</dbReference>
<dbReference type="KEGG" id="ncu:F0U83_02820"/>
<keyword evidence="13" id="KW-1185">Reference proteome</keyword>
<evidence type="ECO:0000256" key="11">
    <source>
        <dbReference type="HAMAP-Rule" id="MF_00392"/>
    </source>
</evidence>